<sequence>MPSRGLVLHRLVSTAPRPPAPAWGDPASGPHRRLALVGIASLFHGAPQWLAACVAVRVLTPDLFGSFSVALAALMAAVMAQGALVLSPLAVQEPTEKDPADLVAAGRAADRLLALVAATATGFGLAAAGTPVAAALAGALLVATHLGRTFARAAAITRLAPAQALRGDGLRCLAAASGLVGVLWSGATGVPAFVAITAVLAAANLIPAAAFRRVPAPGAVASLRLYARRMLPDARWSLAGVGGAFLMQNAHVVVLFARADLAMLAAVAAPGLLVAPLRLLIAPLIQGLRSEFAHALARRDATTLTRAASLAVAAVLTAAVLLAAVFLADQSALPTRLVPAAYDRGGLEVGLWLWLGWASCAGLRTISTAALIALGRFRAMCAINAAGAGLGLALATGLVAADRAAWVVAAIVAAEGFALAVECGMALRALSAVFGRGRAP</sequence>
<gene>
    <name evidence="2" type="ORF">F0357_12575</name>
</gene>
<dbReference type="AlphaFoldDB" id="A0A6A7Y2Y0"/>
<feature type="transmembrane region" description="Helical" evidence="1">
    <location>
        <begin position="406"/>
        <end position="430"/>
    </location>
</feature>
<keyword evidence="1" id="KW-0812">Transmembrane</keyword>
<feature type="transmembrane region" description="Helical" evidence="1">
    <location>
        <begin position="381"/>
        <end position="400"/>
    </location>
</feature>
<comment type="caution">
    <text evidence="2">The sequence shown here is derived from an EMBL/GenBank/DDBJ whole genome shotgun (WGS) entry which is preliminary data.</text>
</comment>
<feature type="transmembrane region" description="Helical" evidence="1">
    <location>
        <begin position="34"/>
        <end position="56"/>
    </location>
</feature>
<evidence type="ECO:0000256" key="1">
    <source>
        <dbReference type="SAM" id="Phobius"/>
    </source>
</evidence>
<keyword evidence="3" id="KW-1185">Reference proteome</keyword>
<dbReference type="RefSeq" id="WP_153482084.1">
    <property type="nucleotide sequence ID" value="NZ_VWNA01000001.1"/>
</dbReference>
<proteinExistence type="predicted"/>
<dbReference type="Proteomes" id="UP000332515">
    <property type="component" value="Unassembled WGS sequence"/>
</dbReference>
<feature type="transmembrane region" description="Helical" evidence="1">
    <location>
        <begin position="236"/>
        <end position="257"/>
    </location>
</feature>
<accession>A0A6A7Y2Y0</accession>
<keyword evidence="1" id="KW-1133">Transmembrane helix</keyword>
<feature type="transmembrane region" description="Helical" evidence="1">
    <location>
        <begin position="351"/>
        <end position="374"/>
    </location>
</feature>
<feature type="transmembrane region" description="Helical" evidence="1">
    <location>
        <begin position="111"/>
        <end position="142"/>
    </location>
</feature>
<feature type="transmembrane region" description="Helical" evidence="1">
    <location>
        <begin position="263"/>
        <end position="286"/>
    </location>
</feature>
<feature type="transmembrane region" description="Helical" evidence="1">
    <location>
        <begin position="63"/>
        <end position="91"/>
    </location>
</feature>
<evidence type="ECO:0000313" key="3">
    <source>
        <dbReference type="Proteomes" id="UP000332515"/>
    </source>
</evidence>
<evidence type="ECO:0008006" key="4">
    <source>
        <dbReference type="Google" id="ProtNLM"/>
    </source>
</evidence>
<reference evidence="2 3" key="1">
    <citation type="submission" date="2019-09" db="EMBL/GenBank/DDBJ databases">
        <title>Segnochrobactrum spirostomi gen. nov., sp. nov., isolated from the ciliate Spirostomum cf. yagiui and description of a novel family, Segnochrobactraceae fam. nov. within the order Rhizobiales of the class Alphaproteobacteria.</title>
        <authorList>
            <person name="Akter S."/>
            <person name="Shazib S.U.A."/>
            <person name="Shin M.K."/>
        </authorList>
    </citation>
    <scope>NUCLEOTIDE SEQUENCE [LARGE SCALE GENOMIC DNA]</scope>
    <source>
        <strain evidence="2 3">Sp-1</strain>
    </source>
</reference>
<organism evidence="2 3">
    <name type="scientific">Segnochrobactrum spirostomi</name>
    <dbReference type="NCBI Taxonomy" id="2608987"/>
    <lineage>
        <taxon>Bacteria</taxon>
        <taxon>Pseudomonadati</taxon>
        <taxon>Pseudomonadota</taxon>
        <taxon>Alphaproteobacteria</taxon>
        <taxon>Hyphomicrobiales</taxon>
        <taxon>Segnochrobactraceae</taxon>
        <taxon>Segnochrobactrum</taxon>
    </lineage>
</organism>
<evidence type="ECO:0000313" key="2">
    <source>
        <dbReference type="EMBL" id="MQT13460.1"/>
    </source>
</evidence>
<dbReference type="EMBL" id="VWNA01000001">
    <property type="protein sequence ID" value="MQT13460.1"/>
    <property type="molecule type" value="Genomic_DNA"/>
</dbReference>
<keyword evidence="1" id="KW-0472">Membrane</keyword>
<name>A0A6A7Y2Y0_9HYPH</name>
<protein>
    <recommendedName>
        <fullName evidence="4">Polysaccharide biosynthesis protein</fullName>
    </recommendedName>
</protein>
<feature type="transmembrane region" description="Helical" evidence="1">
    <location>
        <begin position="307"/>
        <end position="328"/>
    </location>
</feature>